<evidence type="ECO:0000313" key="3">
    <source>
        <dbReference type="Proteomes" id="UP000193144"/>
    </source>
</evidence>
<feature type="region of interest" description="Disordered" evidence="1">
    <location>
        <begin position="169"/>
        <end position="189"/>
    </location>
</feature>
<accession>A0A1Y1YHG0</accession>
<reference evidence="2 3" key="1">
    <citation type="submission" date="2016-07" db="EMBL/GenBank/DDBJ databases">
        <title>Pervasive Adenine N6-methylation of Active Genes in Fungi.</title>
        <authorList>
            <consortium name="DOE Joint Genome Institute"/>
            <person name="Mondo S.J."/>
            <person name="Dannebaum R.O."/>
            <person name="Kuo R.C."/>
            <person name="Labutti K."/>
            <person name="Haridas S."/>
            <person name="Kuo A."/>
            <person name="Salamov A."/>
            <person name="Ahrendt S.R."/>
            <person name="Lipzen A."/>
            <person name="Sullivan W."/>
            <person name="Andreopoulos W.B."/>
            <person name="Clum A."/>
            <person name="Lindquist E."/>
            <person name="Daum C."/>
            <person name="Ramamoorthy G.K."/>
            <person name="Gryganskyi A."/>
            <person name="Culley D."/>
            <person name="Magnuson J.K."/>
            <person name="James T.Y."/>
            <person name="O'Malley M.A."/>
            <person name="Stajich J.E."/>
            <person name="Spatafora J.W."/>
            <person name="Visel A."/>
            <person name="Grigoriev I.V."/>
        </authorList>
    </citation>
    <scope>NUCLEOTIDE SEQUENCE [LARGE SCALE GENOMIC DNA]</scope>
    <source>
        <strain evidence="2 3">CBS 115471</strain>
    </source>
</reference>
<comment type="caution">
    <text evidence="2">The sequence shown here is derived from an EMBL/GenBank/DDBJ whole genome shotgun (WGS) entry which is preliminary data.</text>
</comment>
<dbReference type="AlphaFoldDB" id="A0A1Y1YHG0"/>
<dbReference type="Proteomes" id="UP000193144">
    <property type="component" value="Unassembled WGS sequence"/>
</dbReference>
<feature type="region of interest" description="Disordered" evidence="1">
    <location>
        <begin position="91"/>
        <end position="123"/>
    </location>
</feature>
<gene>
    <name evidence="2" type="ORF">BCR34DRAFT_165958</name>
</gene>
<organism evidence="2 3">
    <name type="scientific">Clohesyomyces aquaticus</name>
    <dbReference type="NCBI Taxonomy" id="1231657"/>
    <lineage>
        <taxon>Eukaryota</taxon>
        <taxon>Fungi</taxon>
        <taxon>Dikarya</taxon>
        <taxon>Ascomycota</taxon>
        <taxon>Pezizomycotina</taxon>
        <taxon>Dothideomycetes</taxon>
        <taxon>Pleosporomycetidae</taxon>
        <taxon>Pleosporales</taxon>
        <taxon>Lindgomycetaceae</taxon>
        <taxon>Clohesyomyces</taxon>
    </lineage>
</organism>
<protein>
    <submittedName>
        <fullName evidence="2">Uncharacterized protein</fullName>
    </submittedName>
</protein>
<dbReference type="EMBL" id="MCFA01000234">
    <property type="protein sequence ID" value="ORX97447.1"/>
    <property type="molecule type" value="Genomic_DNA"/>
</dbReference>
<evidence type="ECO:0000313" key="2">
    <source>
        <dbReference type="EMBL" id="ORX97447.1"/>
    </source>
</evidence>
<evidence type="ECO:0000256" key="1">
    <source>
        <dbReference type="SAM" id="MobiDB-lite"/>
    </source>
</evidence>
<keyword evidence="3" id="KW-1185">Reference proteome</keyword>
<name>A0A1Y1YHG0_9PLEO</name>
<sequence length="189" mass="21060">MGMAVYQRNGIRELRGRVSDPRLRIEVRGMLLWPVSQLTAGCFGALMVGNSWTRYHPQTESVAHDMCYPGRSTATSLGVFRLWGSAGDVERRGGGVSRQPLPRIRDSGRQTPNHPATATPACQSEIGMPNYSSWELGRFRSRRNPLESNWARGSSWKLVECAAQALRGSSRPTEEARLGNRKGTYVRRA</sequence>
<feature type="compositionally biased region" description="Polar residues" evidence="1">
    <location>
        <begin position="109"/>
        <end position="122"/>
    </location>
</feature>
<proteinExistence type="predicted"/>